<feature type="region of interest" description="Disordered" evidence="1">
    <location>
        <begin position="151"/>
        <end position="181"/>
    </location>
</feature>
<dbReference type="Gene3D" id="3.40.50.10190">
    <property type="entry name" value="BRCT domain"/>
    <property type="match status" value="1"/>
</dbReference>
<evidence type="ECO:0000313" key="5">
    <source>
        <dbReference type="Proteomes" id="UP000663865"/>
    </source>
</evidence>
<evidence type="ECO:0000313" key="3">
    <source>
        <dbReference type="EMBL" id="CAF3513321.1"/>
    </source>
</evidence>
<dbReference type="AlphaFoldDB" id="A0A818HTQ6"/>
<organism evidence="3 5">
    <name type="scientific">Rotaria socialis</name>
    <dbReference type="NCBI Taxonomy" id="392032"/>
    <lineage>
        <taxon>Eukaryota</taxon>
        <taxon>Metazoa</taxon>
        <taxon>Spiralia</taxon>
        <taxon>Gnathifera</taxon>
        <taxon>Rotifera</taxon>
        <taxon>Eurotatoria</taxon>
        <taxon>Bdelloidea</taxon>
        <taxon>Philodinida</taxon>
        <taxon>Philodinidae</taxon>
        <taxon>Rotaria</taxon>
    </lineage>
</organism>
<dbReference type="Proteomes" id="UP000663838">
    <property type="component" value="Unassembled WGS sequence"/>
</dbReference>
<protein>
    <recommendedName>
        <fullName evidence="2">BRCT domain-containing protein</fullName>
    </recommendedName>
</protein>
<comment type="caution">
    <text evidence="3">The sequence shown here is derived from an EMBL/GenBank/DDBJ whole genome shotgun (WGS) entry which is preliminary data.</text>
</comment>
<dbReference type="Pfam" id="PF00533">
    <property type="entry name" value="BRCT"/>
    <property type="match status" value="1"/>
</dbReference>
<name>A0A818HTQ6_9BILA</name>
<dbReference type="PROSITE" id="PS50172">
    <property type="entry name" value="BRCT"/>
    <property type="match status" value="1"/>
</dbReference>
<sequence>MKKLEEPSLSTLKSQTQTVETQVGEAALGPIYPTQTRKTHRQTMKQITQSEISKRQSLKQMKLEYKLKLVKIHRLFMIARCSKLERLFTEKMSRFINFVPALINAHSSIIIPENHHGRRMVQSYSRLRRFRARRKTHHRMVIRCISNNESTTVEEISDETTPESENQPKENVEIPQEQTESIPSIVAPNLDENLVSITVTIEKTPESIDDLSSIEKVDHTTTLSLSTTMNTCSTAQHLLLTASSLDETQRSQFRLFITRFGFSTSPTVDSSTTHIIVNENSSLDCPLTGKIIQGIARHLFIVSNGWLNDC</sequence>
<gene>
    <name evidence="3" type="ORF">KIK155_LOCUS16496</name>
    <name evidence="4" type="ORF">TOA249_LOCUS19669</name>
</gene>
<dbReference type="EMBL" id="CAJNYV010002916">
    <property type="protein sequence ID" value="CAF3513321.1"/>
    <property type="molecule type" value="Genomic_DNA"/>
</dbReference>
<accession>A0A818HTQ6</accession>
<dbReference type="EMBL" id="CAJOBS010001553">
    <property type="protein sequence ID" value="CAF4741047.1"/>
    <property type="molecule type" value="Genomic_DNA"/>
</dbReference>
<feature type="domain" description="BRCT" evidence="2">
    <location>
        <begin position="238"/>
        <end position="310"/>
    </location>
</feature>
<evidence type="ECO:0000313" key="4">
    <source>
        <dbReference type="EMBL" id="CAF4741047.1"/>
    </source>
</evidence>
<evidence type="ECO:0000256" key="1">
    <source>
        <dbReference type="SAM" id="MobiDB-lite"/>
    </source>
</evidence>
<proteinExistence type="predicted"/>
<evidence type="ECO:0000259" key="2">
    <source>
        <dbReference type="PROSITE" id="PS50172"/>
    </source>
</evidence>
<dbReference type="Proteomes" id="UP000663865">
    <property type="component" value="Unassembled WGS sequence"/>
</dbReference>
<dbReference type="InterPro" id="IPR001357">
    <property type="entry name" value="BRCT_dom"/>
</dbReference>
<reference evidence="3" key="1">
    <citation type="submission" date="2021-02" db="EMBL/GenBank/DDBJ databases">
        <authorList>
            <person name="Nowell W R."/>
        </authorList>
    </citation>
    <scope>NUCLEOTIDE SEQUENCE</scope>
</reference>
<dbReference type="InterPro" id="IPR036420">
    <property type="entry name" value="BRCT_dom_sf"/>
</dbReference>
<dbReference type="SUPFAM" id="SSF52113">
    <property type="entry name" value="BRCT domain"/>
    <property type="match status" value="1"/>
</dbReference>